<dbReference type="EMBL" id="BMJC01000004">
    <property type="protein sequence ID" value="GGB11927.1"/>
    <property type="molecule type" value="Genomic_DNA"/>
</dbReference>
<evidence type="ECO:0000256" key="4">
    <source>
        <dbReference type="ARBA" id="ARBA00022679"/>
    </source>
</evidence>
<dbReference type="InterPro" id="IPR015422">
    <property type="entry name" value="PyrdxlP-dep_Trfase_small"/>
</dbReference>
<dbReference type="InterPro" id="IPR004839">
    <property type="entry name" value="Aminotransferase_I/II_large"/>
</dbReference>
<comment type="caution">
    <text evidence="7">The sequence shown here is derived from an EMBL/GenBank/DDBJ whole genome shotgun (WGS) entry which is preliminary data.</text>
</comment>
<dbReference type="CDD" id="cd00609">
    <property type="entry name" value="AAT_like"/>
    <property type="match status" value="1"/>
</dbReference>
<organism evidence="7 8">
    <name type="scientific">Puia dinghuensis</name>
    <dbReference type="NCBI Taxonomy" id="1792502"/>
    <lineage>
        <taxon>Bacteria</taxon>
        <taxon>Pseudomonadati</taxon>
        <taxon>Bacteroidota</taxon>
        <taxon>Chitinophagia</taxon>
        <taxon>Chitinophagales</taxon>
        <taxon>Chitinophagaceae</taxon>
        <taxon>Puia</taxon>
    </lineage>
</organism>
<evidence type="ECO:0000256" key="3">
    <source>
        <dbReference type="ARBA" id="ARBA00022576"/>
    </source>
</evidence>
<comment type="cofactor">
    <cofactor evidence="1">
        <name>pyridoxal 5'-phosphate</name>
        <dbReference type="ChEBI" id="CHEBI:597326"/>
    </cofactor>
</comment>
<comment type="similarity">
    <text evidence="2">Belongs to the class-I pyridoxal-phosphate-dependent aminotransferase family.</text>
</comment>
<dbReference type="PANTHER" id="PTHR46383">
    <property type="entry name" value="ASPARTATE AMINOTRANSFERASE"/>
    <property type="match status" value="1"/>
</dbReference>
<dbReference type="GO" id="GO:0030170">
    <property type="term" value="F:pyridoxal phosphate binding"/>
    <property type="evidence" value="ECO:0007669"/>
    <property type="project" value="InterPro"/>
</dbReference>
<dbReference type="GO" id="GO:0006520">
    <property type="term" value="P:amino acid metabolic process"/>
    <property type="evidence" value="ECO:0007669"/>
    <property type="project" value="InterPro"/>
</dbReference>
<gene>
    <name evidence="7" type="primary">aspC</name>
    <name evidence="7" type="ORF">GCM10011511_39390</name>
</gene>
<dbReference type="Proteomes" id="UP000607559">
    <property type="component" value="Unassembled WGS sequence"/>
</dbReference>
<protein>
    <submittedName>
        <fullName evidence="7">Aminotransferase</fullName>
    </submittedName>
</protein>
<accession>A0A8J2UGC9</accession>
<dbReference type="AlphaFoldDB" id="A0A8J2UGC9"/>
<dbReference type="PANTHER" id="PTHR46383:SF1">
    <property type="entry name" value="ASPARTATE AMINOTRANSFERASE"/>
    <property type="match status" value="1"/>
</dbReference>
<keyword evidence="5" id="KW-0663">Pyridoxal phosphate</keyword>
<keyword evidence="8" id="KW-1185">Reference proteome</keyword>
<dbReference type="InterPro" id="IPR015424">
    <property type="entry name" value="PyrdxlP-dep_Trfase"/>
</dbReference>
<reference evidence="7" key="1">
    <citation type="journal article" date="2014" name="Int. J. Syst. Evol. Microbiol.">
        <title>Complete genome sequence of Corynebacterium casei LMG S-19264T (=DSM 44701T), isolated from a smear-ripened cheese.</title>
        <authorList>
            <consortium name="US DOE Joint Genome Institute (JGI-PGF)"/>
            <person name="Walter F."/>
            <person name="Albersmeier A."/>
            <person name="Kalinowski J."/>
            <person name="Ruckert C."/>
        </authorList>
    </citation>
    <scope>NUCLEOTIDE SEQUENCE</scope>
    <source>
        <strain evidence="7">CGMCC 1.15448</strain>
    </source>
</reference>
<keyword evidence="4" id="KW-0808">Transferase</keyword>
<dbReference type="InterPro" id="IPR050596">
    <property type="entry name" value="AspAT/PAT-like"/>
</dbReference>
<dbReference type="GO" id="GO:0008483">
    <property type="term" value="F:transaminase activity"/>
    <property type="evidence" value="ECO:0007669"/>
    <property type="project" value="UniProtKB-KW"/>
</dbReference>
<evidence type="ECO:0000313" key="7">
    <source>
        <dbReference type="EMBL" id="GGB11927.1"/>
    </source>
</evidence>
<reference evidence="7" key="2">
    <citation type="submission" date="2020-09" db="EMBL/GenBank/DDBJ databases">
        <authorList>
            <person name="Sun Q."/>
            <person name="Zhou Y."/>
        </authorList>
    </citation>
    <scope>NUCLEOTIDE SEQUENCE</scope>
    <source>
        <strain evidence="7">CGMCC 1.15448</strain>
    </source>
</reference>
<proteinExistence type="inferred from homology"/>
<dbReference type="SUPFAM" id="SSF53383">
    <property type="entry name" value="PLP-dependent transferases"/>
    <property type="match status" value="1"/>
</dbReference>
<dbReference type="RefSeq" id="WP_188934899.1">
    <property type="nucleotide sequence ID" value="NZ_BMJC01000004.1"/>
</dbReference>
<dbReference type="Gene3D" id="3.90.1150.10">
    <property type="entry name" value="Aspartate Aminotransferase, domain 1"/>
    <property type="match status" value="1"/>
</dbReference>
<dbReference type="Pfam" id="PF00155">
    <property type="entry name" value="Aminotran_1_2"/>
    <property type="match status" value="1"/>
</dbReference>
<keyword evidence="3 7" id="KW-0032">Aminotransferase</keyword>
<evidence type="ECO:0000313" key="8">
    <source>
        <dbReference type="Proteomes" id="UP000607559"/>
    </source>
</evidence>
<evidence type="ECO:0000256" key="2">
    <source>
        <dbReference type="ARBA" id="ARBA00007441"/>
    </source>
</evidence>
<dbReference type="InterPro" id="IPR015421">
    <property type="entry name" value="PyrdxlP-dep_Trfase_major"/>
</dbReference>
<evidence type="ECO:0000256" key="5">
    <source>
        <dbReference type="ARBA" id="ARBA00022898"/>
    </source>
</evidence>
<sequence length="418" mass="46474">MKLSHLAETLIGSEIVKLGGEIREKIRKGEKIYNFTVGDFDPAIFPIPRELEDLIIDAYRKHFTNYPAAEGNLDLRESISAFLEDRESLKYGTNEILVASGGRPLIYSLFRTLIDKGDKVIYAVPSWNNNHYTHLNQGVHVVIEATAENNFMPTAAALQPHVREATLICLCSPQNPTGTTISRKDLSAICELVLEENKRRGEGEKKLFVLYDQMYWQLTYGTITHYNPVTLNPAMREYTIFVDAISKAFAATGVRVGWAFGPAEIISRMNAIMSHIGSWAPMAEQKATAVYLTKREAIDAYLKTFRAAVSDRLHQIHAGFAALKQEGFNVDVLAPEAAIYLTIKIDLKGKKTKEGVVLDDQPAVTSYLLNAAGLAVVPFSAFGAAKSSPWYRLSVGTCKLEDIPEMIGKLREAMRQLS</sequence>
<dbReference type="Gene3D" id="3.40.640.10">
    <property type="entry name" value="Type I PLP-dependent aspartate aminotransferase-like (Major domain)"/>
    <property type="match status" value="1"/>
</dbReference>
<name>A0A8J2UGC9_9BACT</name>
<evidence type="ECO:0000256" key="1">
    <source>
        <dbReference type="ARBA" id="ARBA00001933"/>
    </source>
</evidence>
<evidence type="ECO:0000259" key="6">
    <source>
        <dbReference type="Pfam" id="PF00155"/>
    </source>
</evidence>
<feature type="domain" description="Aminotransferase class I/classII large" evidence="6">
    <location>
        <begin position="58"/>
        <end position="409"/>
    </location>
</feature>